<evidence type="ECO:0000313" key="2">
    <source>
        <dbReference type="EMBL" id="OAI20403.1"/>
    </source>
</evidence>
<dbReference type="AlphaFoldDB" id="A0A177NT08"/>
<reference evidence="2 3" key="1">
    <citation type="submission" date="2016-03" db="EMBL/GenBank/DDBJ databases">
        <authorList>
            <person name="Ploux O."/>
        </authorList>
    </citation>
    <scope>NUCLEOTIDE SEQUENCE [LARGE SCALE GENOMIC DNA]</scope>
    <source>
        <strain evidence="2 3">R-45370</strain>
    </source>
</reference>
<keyword evidence="3" id="KW-1185">Reference proteome</keyword>
<evidence type="ECO:0008006" key="4">
    <source>
        <dbReference type="Google" id="ProtNLM"/>
    </source>
</evidence>
<keyword evidence="1" id="KW-0812">Transmembrane</keyword>
<dbReference type="RefSeq" id="WP_066977993.1">
    <property type="nucleotide sequence ID" value="NZ_LUUI01000046.1"/>
</dbReference>
<name>A0A177NT08_9GAMM</name>
<evidence type="ECO:0000256" key="1">
    <source>
        <dbReference type="SAM" id="Phobius"/>
    </source>
</evidence>
<protein>
    <recommendedName>
        <fullName evidence="4">SH3b domain-containing protein</fullName>
    </recommendedName>
</protein>
<comment type="caution">
    <text evidence="2">The sequence shown here is derived from an EMBL/GenBank/DDBJ whole genome shotgun (WGS) entry which is preliminary data.</text>
</comment>
<organism evidence="2 3">
    <name type="scientific">Methylomonas lenta</name>
    <dbReference type="NCBI Taxonomy" id="980561"/>
    <lineage>
        <taxon>Bacteria</taxon>
        <taxon>Pseudomonadati</taxon>
        <taxon>Pseudomonadota</taxon>
        <taxon>Gammaproteobacteria</taxon>
        <taxon>Methylococcales</taxon>
        <taxon>Methylococcaceae</taxon>
        <taxon>Methylomonas</taxon>
    </lineage>
</organism>
<keyword evidence="1" id="KW-1133">Transmembrane helix</keyword>
<gene>
    <name evidence="2" type="ORF">A1359_20930</name>
</gene>
<evidence type="ECO:0000313" key="3">
    <source>
        <dbReference type="Proteomes" id="UP000078476"/>
    </source>
</evidence>
<keyword evidence="1" id="KW-0472">Membrane</keyword>
<feature type="transmembrane region" description="Helical" evidence="1">
    <location>
        <begin position="9"/>
        <end position="28"/>
    </location>
</feature>
<accession>A0A177NT08</accession>
<dbReference type="Proteomes" id="UP000078476">
    <property type="component" value="Unassembled WGS sequence"/>
</dbReference>
<proteinExistence type="predicted"/>
<dbReference type="EMBL" id="LUUI01000046">
    <property type="protein sequence ID" value="OAI20403.1"/>
    <property type="molecule type" value="Genomic_DNA"/>
</dbReference>
<sequence>MGTLKMNRVLWTGLTVIAVIVLGFWLWWHDVSIDRSYKLEVLEPIKLLKEPPQDYPKTNSEISQILPGETVEVLRMGYGKDFRAWLVRGTKSQEGWFMEDGKNVRVSKK</sequence>